<evidence type="ECO:0000313" key="1">
    <source>
        <dbReference type="EMBL" id="PTX59169.1"/>
    </source>
</evidence>
<comment type="caution">
    <text evidence="1">The sequence shown here is derived from an EMBL/GenBank/DDBJ whole genome shotgun (WGS) entry which is preliminary data.</text>
</comment>
<dbReference type="EMBL" id="QBKU01000033">
    <property type="protein sequence ID" value="PTX59169.1"/>
    <property type="molecule type" value="Genomic_DNA"/>
</dbReference>
<reference evidence="1 2" key="1">
    <citation type="submission" date="2018-04" db="EMBL/GenBank/DDBJ databases">
        <title>Genomic Encyclopedia of Archaeal and Bacterial Type Strains, Phase II (KMG-II): from individual species to whole genera.</title>
        <authorList>
            <person name="Goeker M."/>
        </authorList>
    </citation>
    <scope>NUCLEOTIDE SEQUENCE [LARGE SCALE GENOMIC DNA]</scope>
    <source>
        <strain evidence="1 2">DSM 12244</strain>
    </source>
</reference>
<proteinExistence type="predicted"/>
<name>A0A2T6BT03_9RHOB</name>
<protein>
    <submittedName>
        <fullName evidence="1">Uncharacterized protein</fullName>
    </submittedName>
</protein>
<dbReference type="Proteomes" id="UP000244092">
    <property type="component" value="Unassembled WGS sequence"/>
</dbReference>
<evidence type="ECO:0000313" key="2">
    <source>
        <dbReference type="Proteomes" id="UP000244092"/>
    </source>
</evidence>
<accession>A0A2T6BT03</accession>
<gene>
    <name evidence="1" type="ORF">C8N31_1331</name>
</gene>
<organism evidence="1 2">
    <name type="scientific">Sulfitobacter mediterraneus</name>
    <dbReference type="NCBI Taxonomy" id="83219"/>
    <lineage>
        <taxon>Bacteria</taxon>
        <taxon>Pseudomonadati</taxon>
        <taxon>Pseudomonadota</taxon>
        <taxon>Alphaproteobacteria</taxon>
        <taxon>Rhodobacterales</taxon>
        <taxon>Roseobacteraceae</taxon>
        <taxon>Sulfitobacter</taxon>
    </lineage>
</organism>
<feature type="non-terminal residue" evidence="1">
    <location>
        <position position="30"/>
    </location>
</feature>
<sequence>MMNRYFWGVSEARNAPENAPPDLVFLRGGP</sequence>
<dbReference type="AlphaFoldDB" id="A0A2T6BT03"/>